<dbReference type="RefSeq" id="WP_156006298.1">
    <property type="nucleotide sequence ID" value="NZ_CP046276.1"/>
</dbReference>
<keyword evidence="1" id="KW-0812">Transmembrane</keyword>
<dbReference type="EMBL" id="CP046276">
    <property type="protein sequence ID" value="QGS51887.1"/>
    <property type="molecule type" value="Genomic_DNA"/>
</dbReference>
<evidence type="ECO:0000313" key="2">
    <source>
        <dbReference type="EMBL" id="QGS51887.1"/>
    </source>
</evidence>
<keyword evidence="1" id="KW-0472">Membrane</keyword>
<accession>A0A6I6C4Y2</accession>
<gene>
    <name evidence="2" type="ORF">STABA_v1c05240</name>
</gene>
<dbReference type="KEGG" id="stab:STABA_v1c05240"/>
<organism evidence="2 3">
    <name type="scientific">Spiroplasma tabanidicola</name>
    <dbReference type="NCBI Taxonomy" id="324079"/>
    <lineage>
        <taxon>Bacteria</taxon>
        <taxon>Bacillati</taxon>
        <taxon>Mycoplasmatota</taxon>
        <taxon>Mollicutes</taxon>
        <taxon>Entomoplasmatales</taxon>
        <taxon>Spiroplasmataceae</taxon>
        <taxon>Spiroplasma</taxon>
    </lineage>
</organism>
<reference evidence="2 3" key="1">
    <citation type="submission" date="2019-11" db="EMBL/GenBank/DDBJ databases">
        <title>Complete genome sequence of Spiroplasma tabanidicola TAUS-1 (DSM 22603).</title>
        <authorList>
            <person name="Huang C.-T."/>
            <person name="Lin Y.-C."/>
            <person name="Kuo C.-H."/>
        </authorList>
    </citation>
    <scope>NUCLEOTIDE SEQUENCE [LARGE SCALE GENOMIC DNA]</scope>
    <source>
        <strain evidence="2 3">TAUS-1</strain>
    </source>
</reference>
<evidence type="ECO:0000313" key="3">
    <source>
        <dbReference type="Proteomes" id="UP000424468"/>
    </source>
</evidence>
<dbReference type="Proteomes" id="UP000424468">
    <property type="component" value="Chromosome"/>
</dbReference>
<sequence>MRSFERTISVFKEFDFVYLIFAGILVFILPYFIYIFYQRYFLNNIKKINKHFSEFLDKRILTKITLTGILKYFLVTSIFYLCDFIFFSCALTKALLVGSLDNSFLYIIIAFFSAHTIMFIITSIVLLFVYKKHGVYSESEAKEDFEFFLKKYQATNLLYLDFNVFKTTIYMCTDKNKFTIKDALNYLDKLFAKKIKKITNSSYTKKIYMLKHFIGEKAWFLNLALKKGLDNLDISINDLPASLNEYKLALFNNFCYEYNN</sequence>
<feature type="transmembrane region" description="Helical" evidence="1">
    <location>
        <begin position="16"/>
        <end position="37"/>
    </location>
</feature>
<keyword evidence="1" id="KW-1133">Transmembrane helix</keyword>
<evidence type="ECO:0000256" key="1">
    <source>
        <dbReference type="SAM" id="Phobius"/>
    </source>
</evidence>
<protein>
    <submittedName>
        <fullName evidence="2">Uncharacterized protein</fullName>
    </submittedName>
</protein>
<dbReference type="AlphaFoldDB" id="A0A6I6C4Y2"/>
<feature type="transmembrane region" description="Helical" evidence="1">
    <location>
        <begin position="104"/>
        <end position="130"/>
    </location>
</feature>
<name>A0A6I6C4Y2_9MOLU</name>
<feature type="transmembrane region" description="Helical" evidence="1">
    <location>
        <begin position="72"/>
        <end position="98"/>
    </location>
</feature>
<proteinExistence type="predicted"/>
<keyword evidence="3" id="KW-1185">Reference proteome</keyword>